<protein>
    <submittedName>
        <fullName evidence="2">Flavodoxin family protein</fullName>
    </submittedName>
</protein>
<comment type="caution">
    <text evidence="2">The sequence shown here is derived from an EMBL/GenBank/DDBJ whole genome shotgun (WGS) entry which is preliminary data.</text>
</comment>
<dbReference type="InterPro" id="IPR008254">
    <property type="entry name" value="Flavodoxin/NO_synth"/>
</dbReference>
<accession>A0ABP9ALJ7</accession>
<sequence length="174" mass="17955">MSRALVVYESMYGNTEAVARAIAEGLATRLAVDVVEVGAAPPAPGEDVALLVVGGPTHAFGMSRPSTRAEAAARAGRPLVSRGDGVREWLEDLPARPGLRAAAFDTRADRPRVPGSAARAIRRRLRRSAARVDGPHSFYVSGTEGPLVDGELARASDWGVLLAGAVAVPAGGPA</sequence>
<dbReference type="InterPro" id="IPR001226">
    <property type="entry name" value="Flavodoxin_CS"/>
</dbReference>
<dbReference type="Proteomes" id="UP001500928">
    <property type="component" value="Unassembled WGS sequence"/>
</dbReference>
<evidence type="ECO:0000259" key="1">
    <source>
        <dbReference type="PROSITE" id="PS50902"/>
    </source>
</evidence>
<feature type="domain" description="Flavodoxin-like" evidence="1">
    <location>
        <begin position="4"/>
        <end position="163"/>
    </location>
</feature>
<dbReference type="PROSITE" id="PS00201">
    <property type="entry name" value="FLAVODOXIN"/>
    <property type="match status" value="1"/>
</dbReference>
<reference evidence="3" key="1">
    <citation type="journal article" date="2019" name="Int. J. Syst. Evol. Microbiol.">
        <title>The Global Catalogue of Microorganisms (GCM) 10K type strain sequencing project: providing services to taxonomists for standard genome sequencing and annotation.</title>
        <authorList>
            <consortium name="The Broad Institute Genomics Platform"/>
            <consortium name="The Broad Institute Genome Sequencing Center for Infectious Disease"/>
            <person name="Wu L."/>
            <person name="Ma J."/>
        </authorList>
    </citation>
    <scope>NUCLEOTIDE SEQUENCE [LARGE SCALE GENOMIC DNA]</scope>
    <source>
        <strain evidence="3">JCM 17979</strain>
    </source>
</reference>
<evidence type="ECO:0000313" key="3">
    <source>
        <dbReference type="Proteomes" id="UP001500928"/>
    </source>
</evidence>
<dbReference type="RefSeq" id="WP_345412701.1">
    <property type="nucleotide sequence ID" value="NZ_BAABHO010000009.1"/>
</dbReference>
<name>A0ABP9ALJ7_9PSEU</name>
<organism evidence="2 3">
    <name type="scientific">Actinomycetospora chlora</name>
    <dbReference type="NCBI Taxonomy" id="663608"/>
    <lineage>
        <taxon>Bacteria</taxon>
        <taxon>Bacillati</taxon>
        <taxon>Actinomycetota</taxon>
        <taxon>Actinomycetes</taxon>
        <taxon>Pseudonocardiales</taxon>
        <taxon>Pseudonocardiaceae</taxon>
        <taxon>Actinomycetospora</taxon>
    </lineage>
</organism>
<dbReference type="SUPFAM" id="SSF52218">
    <property type="entry name" value="Flavoproteins"/>
    <property type="match status" value="1"/>
</dbReference>
<dbReference type="Gene3D" id="3.40.50.360">
    <property type="match status" value="1"/>
</dbReference>
<dbReference type="EMBL" id="BAABHO010000009">
    <property type="protein sequence ID" value="GAA4783181.1"/>
    <property type="molecule type" value="Genomic_DNA"/>
</dbReference>
<dbReference type="PROSITE" id="PS50902">
    <property type="entry name" value="FLAVODOXIN_LIKE"/>
    <property type="match status" value="1"/>
</dbReference>
<dbReference type="Pfam" id="PF00258">
    <property type="entry name" value="Flavodoxin_1"/>
    <property type="match status" value="1"/>
</dbReference>
<keyword evidence="3" id="KW-1185">Reference proteome</keyword>
<proteinExistence type="predicted"/>
<dbReference type="InterPro" id="IPR029039">
    <property type="entry name" value="Flavoprotein-like_sf"/>
</dbReference>
<evidence type="ECO:0000313" key="2">
    <source>
        <dbReference type="EMBL" id="GAA4783181.1"/>
    </source>
</evidence>
<gene>
    <name evidence="2" type="ORF">GCM10023200_15780</name>
</gene>